<dbReference type="Gene3D" id="2.70.150.10">
    <property type="entry name" value="Calcium-transporting ATPase, cytoplasmic transduction domain A"/>
    <property type="match status" value="1"/>
</dbReference>
<dbReference type="InterPro" id="IPR023299">
    <property type="entry name" value="ATPase_P-typ_cyto_dom_N"/>
</dbReference>
<evidence type="ECO:0000256" key="3">
    <source>
        <dbReference type="ARBA" id="ARBA00022840"/>
    </source>
</evidence>
<evidence type="ECO:0000256" key="5">
    <source>
        <dbReference type="ARBA" id="ARBA00022989"/>
    </source>
</evidence>
<dbReference type="GO" id="GO:0005802">
    <property type="term" value="C:trans-Golgi network"/>
    <property type="evidence" value="ECO:0007669"/>
    <property type="project" value="TreeGrafter"/>
</dbReference>
<sequence>FSSFLSSFSEQVRYLQANSRELNSTFGYPNNTIKTSRYSVFNFLPLNLFEQFQRLANAYFLILLFLQLIPQISPLAWYTTVIPLMVVLSITAVKDAIDDVKRHQNDNHVNNRSVLEDKWMNIQVGDIIKLKNNQPVTVSTSLGCGFFFFDLSEYKGTLLALPKITEPGLLLLHFSSGKVRCESPNNKLDKFTGILTFKGKNYTLDHDKLLLRGCIIRNTDWCYGLVIYTGPDTKLMQNCGKSTFKRTHMDHLLNVLVLWIFLFLGGMCFILAIGHGIWENKKGYYFQDFLPWEEFVSSSVVSAILTFWSYFIILNTMVPISLYVSVEIIRLGNSFYINWDRKMYYAPKNTPAQARTTTLNEELGQVKYVFSDKTGTLTQNIMIFNKCSINGIIYGMHAFLLSLKKVDFSYNKLADPKFSFYDNTLVEAMKKGDHWVHLFFLSLSLCHTVMSEEKVEGKLVYQAQSPDEGALVTAARNFGFVFRSRTSETIMVVEMGETKVYQLLAILDFSAVRKRMSVIVRTPEDRVMLFCKGADTILCQLLHPSCRSLRDVTMEHLDDFAFEGLRTLMVAYREVDNAFYQAWSKKHSEACLSLENREDKISDVYREMEKDLMLLGATAIEDKLQDGVPETITTLNKAKIKIWVLTGDKQETAVNIAYACNIFEEEMDGIFIVEGKNDETVRQELRYRWENCHSSSHYDSHTVRRNKEDTEKWGQKTKILEIIL</sequence>
<dbReference type="InterPro" id="IPR008250">
    <property type="entry name" value="ATPase_P-typ_transduc_dom_A_sf"/>
</dbReference>
<evidence type="ECO:0000313" key="13">
    <source>
        <dbReference type="Proteomes" id="UP000694425"/>
    </source>
</evidence>
<feature type="binding site" evidence="8">
    <location>
        <position position="646"/>
    </location>
    <ligand>
        <name>ATP</name>
        <dbReference type="ChEBI" id="CHEBI:30616"/>
    </ligand>
</feature>
<dbReference type="Gene3D" id="3.40.50.1000">
    <property type="entry name" value="HAD superfamily/HAD-like"/>
    <property type="match status" value="1"/>
</dbReference>
<keyword evidence="9 10" id="KW-0460">Magnesium</keyword>
<dbReference type="FunFam" id="3.40.1110.10:FF:000188">
    <property type="entry name" value="Phospholipid-transporting ATPase"/>
    <property type="match status" value="1"/>
</dbReference>
<protein>
    <recommendedName>
        <fullName evidence="10">Phospholipid-transporting ATPase</fullName>
        <ecNumber evidence="10">7.6.2.1</ecNumber>
    </recommendedName>
</protein>
<feature type="domain" description="P-type ATPase N-terminal" evidence="11">
    <location>
        <begin position="16"/>
        <end position="81"/>
    </location>
</feature>
<evidence type="ECO:0000256" key="8">
    <source>
        <dbReference type="PIRSR" id="PIRSR606539-2"/>
    </source>
</evidence>
<dbReference type="Ensembl" id="ENSNVIT00000024271.1">
    <property type="protein sequence ID" value="ENSNVIP00000020837.1"/>
    <property type="gene ID" value="ENSNVIG00000016022.1"/>
</dbReference>
<dbReference type="InterPro" id="IPR023214">
    <property type="entry name" value="HAD_sf"/>
</dbReference>
<feature type="binding site" evidence="8">
    <location>
        <position position="374"/>
    </location>
    <ligand>
        <name>ATP</name>
        <dbReference type="ChEBI" id="CHEBI:30616"/>
    </ligand>
</feature>
<accession>A0A8C7BFI1</accession>
<keyword evidence="5 10" id="KW-1133">Transmembrane helix</keyword>
<evidence type="ECO:0000256" key="1">
    <source>
        <dbReference type="ARBA" id="ARBA00022692"/>
    </source>
</evidence>
<keyword evidence="13" id="KW-1185">Reference proteome</keyword>
<proteinExistence type="inferred from homology"/>
<dbReference type="SUPFAM" id="SSF56784">
    <property type="entry name" value="HAD-like"/>
    <property type="match status" value="1"/>
</dbReference>
<feature type="binding site" evidence="8">
    <location>
        <position position="373"/>
    </location>
    <ligand>
        <name>ATP</name>
        <dbReference type="ChEBI" id="CHEBI:30616"/>
    </ligand>
</feature>
<evidence type="ECO:0000256" key="2">
    <source>
        <dbReference type="ARBA" id="ARBA00022741"/>
    </source>
</evidence>
<dbReference type="SUPFAM" id="SSF81660">
    <property type="entry name" value="Metal cation-transporting ATPase, ATP-binding domain N"/>
    <property type="match status" value="1"/>
</dbReference>
<feature type="binding site" evidence="8">
    <location>
        <position position="372"/>
    </location>
    <ligand>
        <name>ATP</name>
        <dbReference type="ChEBI" id="CHEBI:30616"/>
    </ligand>
</feature>
<dbReference type="PROSITE" id="PS00154">
    <property type="entry name" value="ATPASE_E1_E2"/>
    <property type="match status" value="1"/>
</dbReference>
<keyword evidence="6 10" id="KW-0472">Membrane</keyword>
<dbReference type="SUPFAM" id="SSF81665">
    <property type="entry name" value="Calcium ATPase, transmembrane domain M"/>
    <property type="match status" value="1"/>
</dbReference>
<keyword evidence="9" id="KW-0479">Metal-binding</keyword>
<feature type="binding site" evidence="8">
    <location>
        <position position="648"/>
    </location>
    <ligand>
        <name>ATP</name>
        <dbReference type="ChEBI" id="CHEBI:30616"/>
    </ligand>
</feature>
<feature type="transmembrane region" description="Helical" evidence="10">
    <location>
        <begin position="298"/>
        <end position="324"/>
    </location>
</feature>
<dbReference type="GO" id="GO:0005524">
    <property type="term" value="F:ATP binding"/>
    <property type="evidence" value="ECO:0007669"/>
    <property type="project" value="UniProtKB-UniRule"/>
</dbReference>
<dbReference type="InterPro" id="IPR018303">
    <property type="entry name" value="ATPase_P-typ_P_site"/>
</dbReference>
<dbReference type="InterPro" id="IPR006539">
    <property type="entry name" value="P-type_ATPase_IV"/>
</dbReference>
<feature type="active site" description="4-aspartylphosphate intermediate" evidence="7">
    <location>
        <position position="372"/>
    </location>
</feature>
<keyword evidence="3 8" id="KW-0067">ATP-binding</keyword>
<dbReference type="GO" id="GO:0005886">
    <property type="term" value="C:plasma membrane"/>
    <property type="evidence" value="ECO:0007669"/>
    <property type="project" value="TreeGrafter"/>
</dbReference>
<feature type="binding site" evidence="8">
    <location>
        <position position="468"/>
    </location>
    <ligand>
        <name>ATP</name>
        <dbReference type="ChEBI" id="CHEBI:30616"/>
    </ligand>
</feature>
<feature type="binding site" evidence="8">
    <location>
        <position position="532"/>
    </location>
    <ligand>
        <name>ATP</name>
        <dbReference type="ChEBI" id="CHEBI:30616"/>
    </ligand>
</feature>
<dbReference type="GeneTree" id="ENSGT00940000161917"/>
<dbReference type="SUPFAM" id="SSF81653">
    <property type="entry name" value="Calcium ATPase, transduction domain A"/>
    <property type="match status" value="1"/>
</dbReference>
<comment type="similarity">
    <text evidence="10">Belongs to the cation transport ATPase (P-type) (TC 3.A.3) family. Type IV subfamily.</text>
</comment>
<dbReference type="PANTHER" id="PTHR24092">
    <property type="entry name" value="PROBABLE PHOSPHOLIPID-TRANSPORTING ATPASE"/>
    <property type="match status" value="1"/>
</dbReference>
<reference evidence="12" key="1">
    <citation type="submission" date="2025-08" db="UniProtKB">
        <authorList>
            <consortium name="Ensembl"/>
        </authorList>
    </citation>
    <scope>IDENTIFICATION</scope>
</reference>
<dbReference type="Pfam" id="PF16209">
    <property type="entry name" value="PhoLip_ATPase_N"/>
    <property type="match status" value="1"/>
</dbReference>
<evidence type="ECO:0000256" key="10">
    <source>
        <dbReference type="RuleBase" id="RU362033"/>
    </source>
</evidence>
<dbReference type="GO" id="GO:0140326">
    <property type="term" value="F:ATPase-coupled intramembrane lipid transporter activity"/>
    <property type="evidence" value="ECO:0007669"/>
    <property type="project" value="UniProtKB-EC"/>
</dbReference>
<comment type="subcellular location">
    <subcellularLocation>
        <location evidence="10">Membrane</location>
        <topology evidence="10">Multi-pass membrane protein</topology>
    </subcellularLocation>
</comment>
<dbReference type="Proteomes" id="UP000694425">
    <property type="component" value="Unplaced"/>
</dbReference>
<dbReference type="EC" id="7.6.2.1" evidence="10"/>
<dbReference type="InterPro" id="IPR036412">
    <property type="entry name" value="HAD-like_sf"/>
</dbReference>
<dbReference type="NCBIfam" id="TIGR01652">
    <property type="entry name" value="ATPase-Plipid"/>
    <property type="match status" value="1"/>
</dbReference>
<comment type="cofactor">
    <cofactor evidence="9">
        <name>Mg(2+)</name>
        <dbReference type="ChEBI" id="CHEBI:18420"/>
    </cofactor>
</comment>
<evidence type="ECO:0000256" key="6">
    <source>
        <dbReference type="ARBA" id="ARBA00023136"/>
    </source>
</evidence>
<dbReference type="InterPro" id="IPR023298">
    <property type="entry name" value="ATPase_P-typ_TM_dom_sf"/>
</dbReference>
<dbReference type="GO" id="GO:0007030">
    <property type="term" value="P:Golgi organization"/>
    <property type="evidence" value="ECO:0007669"/>
    <property type="project" value="TreeGrafter"/>
</dbReference>
<feature type="binding site" evidence="9">
    <location>
        <position position="374"/>
    </location>
    <ligand>
        <name>Mg(2+)</name>
        <dbReference type="ChEBI" id="CHEBI:18420"/>
    </ligand>
</feature>
<keyword evidence="1 10" id="KW-0812">Transmembrane</keyword>
<keyword evidence="2 8" id="KW-0547">Nucleotide-binding</keyword>
<evidence type="ECO:0000256" key="9">
    <source>
        <dbReference type="PIRSR" id="PIRSR606539-3"/>
    </source>
</evidence>
<dbReference type="PANTHER" id="PTHR24092:SF52">
    <property type="entry name" value="PHOSPHOLIPID-TRANSPORTING ATPASE FETA"/>
    <property type="match status" value="1"/>
</dbReference>
<feature type="binding site" evidence="8">
    <location>
        <position position="566"/>
    </location>
    <ligand>
        <name>ATP</name>
        <dbReference type="ChEBI" id="CHEBI:30616"/>
    </ligand>
</feature>
<comment type="caution">
    <text evidence="10">Lacks conserved residue(s) required for the propagation of feature annotation.</text>
</comment>
<keyword evidence="4 10" id="KW-1278">Translocase</keyword>
<evidence type="ECO:0000259" key="11">
    <source>
        <dbReference type="Pfam" id="PF16209"/>
    </source>
</evidence>
<dbReference type="GO" id="GO:0045332">
    <property type="term" value="P:phospholipid translocation"/>
    <property type="evidence" value="ECO:0007669"/>
    <property type="project" value="TreeGrafter"/>
</dbReference>
<dbReference type="Pfam" id="PF13246">
    <property type="entry name" value="Cation_ATPase"/>
    <property type="match status" value="1"/>
</dbReference>
<dbReference type="GO" id="GO:0000287">
    <property type="term" value="F:magnesium ion binding"/>
    <property type="evidence" value="ECO:0007669"/>
    <property type="project" value="UniProtKB-UniRule"/>
</dbReference>
<reference evidence="12" key="2">
    <citation type="submission" date="2025-09" db="UniProtKB">
        <authorList>
            <consortium name="Ensembl"/>
        </authorList>
    </citation>
    <scope>IDENTIFICATION</scope>
</reference>
<dbReference type="InterPro" id="IPR032631">
    <property type="entry name" value="P-type_ATPase_N"/>
</dbReference>
<evidence type="ECO:0000313" key="12">
    <source>
        <dbReference type="Ensembl" id="ENSNVIP00000020837.1"/>
    </source>
</evidence>
<name>A0A8C7BFI1_NEOVI</name>
<feature type="transmembrane region" description="Helical" evidence="10">
    <location>
        <begin position="252"/>
        <end position="278"/>
    </location>
</feature>
<dbReference type="Gene3D" id="3.40.1110.10">
    <property type="entry name" value="Calcium-transporting ATPase, cytoplasmic domain N"/>
    <property type="match status" value="1"/>
</dbReference>
<feature type="binding site" evidence="9">
    <location>
        <position position="372"/>
    </location>
    <ligand>
        <name>Mg(2+)</name>
        <dbReference type="ChEBI" id="CHEBI:18420"/>
    </ligand>
</feature>
<evidence type="ECO:0000256" key="4">
    <source>
        <dbReference type="ARBA" id="ARBA00022967"/>
    </source>
</evidence>
<feature type="binding site" evidence="8">
    <location>
        <position position="647"/>
    </location>
    <ligand>
        <name>ATP</name>
        <dbReference type="ChEBI" id="CHEBI:30616"/>
    </ligand>
</feature>
<feature type="transmembrane region" description="Helical" evidence="10">
    <location>
        <begin position="75"/>
        <end position="93"/>
    </location>
</feature>
<evidence type="ECO:0000256" key="7">
    <source>
        <dbReference type="PIRSR" id="PIRSR606539-1"/>
    </source>
</evidence>
<dbReference type="AlphaFoldDB" id="A0A8C7BFI1"/>
<feature type="binding site" evidence="8">
    <location>
        <position position="509"/>
    </location>
    <ligand>
        <name>ATP</name>
        <dbReference type="ChEBI" id="CHEBI:30616"/>
    </ligand>
</feature>
<comment type="catalytic activity">
    <reaction evidence="10">
        <text>ATP + H2O + phospholipidSide 1 = ADP + phosphate + phospholipidSide 2.</text>
        <dbReference type="EC" id="7.6.2.1"/>
    </reaction>
</comment>
<organism evidence="12 13">
    <name type="scientific">Neovison vison</name>
    <name type="common">American mink</name>
    <name type="synonym">Mustela vison</name>
    <dbReference type="NCBI Taxonomy" id="452646"/>
    <lineage>
        <taxon>Eukaryota</taxon>
        <taxon>Metazoa</taxon>
        <taxon>Chordata</taxon>
        <taxon>Craniata</taxon>
        <taxon>Vertebrata</taxon>
        <taxon>Euteleostomi</taxon>
        <taxon>Mammalia</taxon>
        <taxon>Eutheria</taxon>
        <taxon>Laurasiatheria</taxon>
        <taxon>Carnivora</taxon>
        <taxon>Caniformia</taxon>
        <taxon>Musteloidea</taxon>
        <taxon>Mustelidae</taxon>
        <taxon>Mustelinae</taxon>
        <taxon>Neogale</taxon>
    </lineage>
</organism>